<organism evidence="1 2">
    <name type="scientific">Zooshikella ganghwensis</name>
    <dbReference type="NCBI Taxonomy" id="202772"/>
    <lineage>
        <taxon>Bacteria</taxon>
        <taxon>Pseudomonadati</taxon>
        <taxon>Pseudomonadota</taxon>
        <taxon>Gammaproteobacteria</taxon>
        <taxon>Oceanospirillales</taxon>
        <taxon>Zooshikellaceae</taxon>
        <taxon>Zooshikella</taxon>
    </lineage>
</organism>
<comment type="caution">
    <text evidence="1">The sequence shown here is derived from an EMBL/GenBank/DDBJ whole genome shotgun (WGS) entry which is preliminary data.</text>
</comment>
<dbReference type="Proteomes" id="UP000257039">
    <property type="component" value="Unassembled WGS sequence"/>
</dbReference>
<protein>
    <submittedName>
        <fullName evidence="1">Uncharacterized protein</fullName>
    </submittedName>
</protein>
<reference evidence="1 2" key="1">
    <citation type="submission" date="2017-04" db="EMBL/GenBank/DDBJ databases">
        <title>Draft genome sequence of Zooshikella ganghwensis VG4 isolated from Red Sea sediments.</title>
        <authorList>
            <person name="Rehman Z."/>
            <person name="Alam I."/>
            <person name="Kamau A."/>
            <person name="Bajic V."/>
            <person name="Leiknes T."/>
        </authorList>
    </citation>
    <scope>NUCLEOTIDE SEQUENCE [LARGE SCALE GENOMIC DNA]</scope>
    <source>
        <strain evidence="1 2">VG4</strain>
    </source>
</reference>
<dbReference type="AlphaFoldDB" id="A0A4P9VMB6"/>
<keyword evidence="2" id="KW-1185">Reference proteome</keyword>
<dbReference type="EMBL" id="NDXW01000001">
    <property type="protein sequence ID" value="RDH43052.1"/>
    <property type="molecule type" value="Genomic_DNA"/>
</dbReference>
<name>A0A4P9VMB6_9GAMM</name>
<evidence type="ECO:0000313" key="1">
    <source>
        <dbReference type="EMBL" id="RDH43052.1"/>
    </source>
</evidence>
<evidence type="ECO:0000313" key="2">
    <source>
        <dbReference type="Proteomes" id="UP000257039"/>
    </source>
</evidence>
<accession>A0A4P9VMB6</accession>
<sequence length="96" mass="10746">MLLVLSSPSKYQNPSKKFPVIFVIGYFDNFRVKYYHFWYYTILNRVSAFNGGRVRIAFRAVATSGFAEFELVCEAGAGSTVSSRDQGWSSAAGRAN</sequence>
<gene>
    <name evidence="1" type="ORF">B9G39_06070</name>
</gene>
<proteinExistence type="predicted"/>